<feature type="compositionally biased region" description="Basic and acidic residues" evidence="1">
    <location>
        <begin position="1"/>
        <end position="33"/>
    </location>
</feature>
<dbReference type="AlphaFoldDB" id="A0A444IUP4"/>
<evidence type="ECO:0000313" key="2">
    <source>
        <dbReference type="EMBL" id="RWX44611.1"/>
    </source>
</evidence>
<organism evidence="2 3">
    <name type="scientific">Candidatus Electrothrix aarhusensis</name>
    <dbReference type="NCBI Taxonomy" id="1859131"/>
    <lineage>
        <taxon>Bacteria</taxon>
        <taxon>Pseudomonadati</taxon>
        <taxon>Thermodesulfobacteriota</taxon>
        <taxon>Desulfobulbia</taxon>
        <taxon>Desulfobulbales</taxon>
        <taxon>Desulfobulbaceae</taxon>
        <taxon>Candidatus Electrothrix</taxon>
    </lineage>
</organism>
<evidence type="ECO:0000313" key="3">
    <source>
        <dbReference type="Proteomes" id="UP000287853"/>
    </source>
</evidence>
<gene>
    <name evidence="2" type="ORF">H206_01768</name>
</gene>
<keyword evidence="3" id="KW-1185">Reference proteome</keyword>
<evidence type="ECO:0000256" key="1">
    <source>
        <dbReference type="SAM" id="MobiDB-lite"/>
    </source>
</evidence>
<accession>A0A444IUP4</accession>
<dbReference type="EMBL" id="MTKO01000092">
    <property type="protein sequence ID" value="RWX44611.1"/>
    <property type="molecule type" value="Genomic_DNA"/>
</dbReference>
<sequence length="45" mass="4934">MTEPGLDKEKKEKDSLEVAPADEQKSDPEKSTTEESQSLKVKGGE</sequence>
<reference evidence="2 3" key="1">
    <citation type="submission" date="2017-01" db="EMBL/GenBank/DDBJ databases">
        <title>The cable genome- insights into the physiology and evolution of filamentous bacteria capable of sulfide oxidation via long distance electron transfer.</title>
        <authorList>
            <person name="Schreiber L."/>
            <person name="Bjerg J.T."/>
            <person name="Boggild A."/>
            <person name="Van De Vossenberg J."/>
            <person name="Meysman F."/>
            <person name="Nielsen L.P."/>
            <person name="Schramm A."/>
            <person name="Kjeldsen K.U."/>
        </authorList>
    </citation>
    <scope>NUCLEOTIDE SEQUENCE [LARGE SCALE GENOMIC DNA]</scope>
    <source>
        <strain evidence="2">MCF</strain>
    </source>
</reference>
<feature type="region of interest" description="Disordered" evidence="1">
    <location>
        <begin position="1"/>
        <end position="45"/>
    </location>
</feature>
<protein>
    <submittedName>
        <fullName evidence="2">Uncharacterized protein</fullName>
    </submittedName>
</protein>
<comment type="caution">
    <text evidence="2">The sequence shown here is derived from an EMBL/GenBank/DDBJ whole genome shotgun (WGS) entry which is preliminary data.</text>
</comment>
<dbReference type="Proteomes" id="UP000287853">
    <property type="component" value="Unassembled WGS sequence"/>
</dbReference>
<proteinExistence type="predicted"/>
<name>A0A444IUP4_9BACT</name>